<dbReference type="KEGG" id="aaeo:BJI67_16330"/>
<evidence type="ECO:0000313" key="3">
    <source>
        <dbReference type="EMBL" id="AOV18805.1"/>
    </source>
</evidence>
<evidence type="ECO:0000259" key="1">
    <source>
        <dbReference type="Pfam" id="PF17989"/>
    </source>
</evidence>
<accession>A0A1D8KCX1</accession>
<proteinExistence type="predicted"/>
<dbReference type="InterPro" id="IPR049067">
    <property type="entry name" value="MreB-like_C"/>
</dbReference>
<dbReference type="InterPro" id="IPR040607">
    <property type="entry name" value="ALP_N"/>
</dbReference>
<name>A0A1D8KCX1_9GAMM</name>
<dbReference type="InterPro" id="IPR043129">
    <property type="entry name" value="ATPase_NBD"/>
</dbReference>
<sequence>MNGIILFGHFHRGPIMTSPATVALDVGRSALKVSYRETSTGRLCQNLIPSAVIPAFKITDATEAERAAKDTVTVHGQPYFVGTTALMQARESDNALTDEWVYSNEYLALLTHGLNQSGAQNPLLMLGLPSRAARLHRQKLKDHVIEHFGLDAKVMPQPMGIYYSHMLNDIGVPTPGRVLSRESWAAVDVGRYSTDLILILDGVWIEQVSESCAGVVTAVDHLRRSLRDDGVELDFTEAEAALRTKSLRWYGKQRDISPLVDKAIEHLTNDITSTVTRLLSDYVRKLDGVLVGGGGAQFVADAFRARWPHVVIPEDIRFAVAEGMRRSGEAHIRAQLKKRSA</sequence>
<dbReference type="AlphaFoldDB" id="A0A1D8KCX1"/>
<evidence type="ECO:0000313" key="4">
    <source>
        <dbReference type="Proteomes" id="UP000095342"/>
    </source>
</evidence>
<dbReference type="Gene3D" id="3.30.420.40">
    <property type="match status" value="2"/>
</dbReference>
<geneLocation type="plasmid" evidence="4">
    <name>papv6</name>
</geneLocation>
<protein>
    <submittedName>
        <fullName evidence="3">Uncharacterized protein</fullName>
    </submittedName>
</protein>
<dbReference type="Proteomes" id="UP000095342">
    <property type="component" value="Plasmid pAPV6"/>
</dbReference>
<feature type="domain" description="Actin homologue MreB-like C-terminal" evidence="2">
    <location>
        <begin position="187"/>
        <end position="303"/>
    </location>
</feature>
<reference evidence="3 4" key="1">
    <citation type="submission" date="2016-09" db="EMBL/GenBank/DDBJ databases">
        <title>Acidihalobacter prosperus V6 (DSM14174).</title>
        <authorList>
            <person name="Khaleque H.N."/>
            <person name="Ramsay J.P."/>
            <person name="Murphy R.J.T."/>
            <person name="Kaksonen A.H."/>
            <person name="Boxall N.J."/>
            <person name="Watkin E.L.J."/>
        </authorList>
    </citation>
    <scope>NUCLEOTIDE SEQUENCE [LARGE SCALE GENOMIC DNA]</scope>
    <source>
        <strain evidence="3 4">V6</strain>
        <plasmid evidence="4">papv6</plasmid>
    </source>
</reference>
<dbReference type="Pfam" id="PF17989">
    <property type="entry name" value="ALP_N"/>
    <property type="match status" value="1"/>
</dbReference>
<gene>
    <name evidence="3" type="ORF">BJI67_16330</name>
</gene>
<dbReference type="SUPFAM" id="SSF53067">
    <property type="entry name" value="Actin-like ATPase domain"/>
    <property type="match status" value="2"/>
</dbReference>
<dbReference type="EMBL" id="CP017449">
    <property type="protein sequence ID" value="AOV18805.1"/>
    <property type="molecule type" value="Genomic_DNA"/>
</dbReference>
<keyword evidence="4" id="KW-1185">Reference proteome</keyword>
<feature type="domain" description="Actin-like protein N-terminal" evidence="1">
    <location>
        <begin position="23"/>
        <end position="144"/>
    </location>
</feature>
<organism evidence="3 4">
    <name type="scientific">Acidihalobacter aeolianus</name>
    <dbReference type="NCBI Taxonomy" id="2792603"/>
    <lineage>
        <taxon>Bacteria</taxon>
        <taxon>Pseudomonadati</taxon>
        <taxon>Pseudomonadota</taxon>
        <taxon>Gammaproteobacteria</taxon>
        <taxon>Chromatiales</taxon>
        <taxon>Ectothiorhodospiraceae</taxon>
        <taxon>Acidihalobacter</taxon>
    </lineage>
</organism>
<dbReference type="Pfam" id="PF21522">
    <property type="entry name" value="MreB-like_C"/>
    <property type="match status" value="1"/>
</dbReference>
<keyword evidence="3" id="KW-0614">Plasmid</keyword>
<evidence type="ECO:0000259" key="2">
    <source>
        <dbReference type="Pfam" id="PF21522"/>
    </source>
</evidence>